<evidence type="ECO:0000313" key="3">
    <source>
        <dbReference type="Proteomes" id="UP000652761"/>
    </source>
</evidence>
<sequence>MDLTSGENQSGSAANENGGIRNDQDIPISSDLGSSDLRGSGRDHLGCPETENPTYDKMKARSLQHAYIIARPRSLRHSELLKARSLRHAYVIACSRSLRHSELLKARSLQHAYIIAHPRSLRHSELLKARSLRHAYDIARPRSLRPSELLKVWSLRHTRTQLIRGRFGPPSS</sequence>
<dbReference type="Proteomes" id="UP000652761">
    <property type="component" value="Unassembled WGS sequence"/>
</dbReference>
<proteinExistence type="predicted"/>
<protein>
    <submittedName>
        <fullName evidence="2">Uncharacterized protein</fullName>
    </submittedName>
</protein>
<gene>
    <name evidence="2" type="ORF">Taro_041404</name>
</gene>
<evidence type="ECO:0000313" key="2">
    <source>
        <dbReference type="EMBL" id="MQM08546.1"/>
    </source>
</evidence>
<keyword evidence="3" id="KW-1185">Reference proteome</keyword>
<name>A0A843WLK7_COLES</name>
<dbReference type="AlphaFoldDB" id="A0A843WLK7"/>
<feature type="compositionally biased region" description="Low complexity" evidence="1">
    <location>
        <begin position="29"/>
        <end position="38"/>
    </location>
</feature>
<evidence type="ECO:0000256" key="1">
    <source>
        <dbReference type="SAM" id="MobiDB-lite"/>
    </source>
</evidence>
<feature type="compositionally biased region" description="Polar residues" evidence="1">
    <location>
        <begin position="1"/>
        <end position="15"/>
    </location>
</feature>
<reference evidence="2" key="1">
    <citation type="submission" date="2017-07" db="EMBL/GenBank/DDBJ databases">
        <title>Taro Niue Genome Assembly and Annotation.</title>
        <authorList>
            <person name="Atibalentja N."/>
            <person name="Keating K."/>
            <person name="Fields C.J."/>
        </authorList>
    </citation>
    <scope>NUCLEOTIDE SEQUENCE</scope>
    <source>
        <strain evidence="2">Niue_2</strain>
        <tissue evidence="2">Leaf</tissue>
    </source>
</reference>
<organism evidence="2 3">
    <name type="scientific">Colocasia esculenta</name>
    <name type="common">Wild taro</name>
    <name type="synonym">Arum esculentum</name>
    <dbReference type="NCBI Taxonomy" id="4460"/>
    <lineage>
        <taxon>Eukaryota</taxon>
        <taxon>Viridiplantae</taxon>
        <taxon>Streptophyta</taxon>
        <taxon>Embryophyta</taxon>
        <taxon>Tracheophyta</taxon>
        <taxon>Spermatophyta</taxon>
        <taxon>Magnoliopsida</taxon>
        <taxon>Liliopsida</taxon>
        <taxon>Araceae</taxon>
        <taxon>Aroideae</taxon>
        <taxon>Colocasieae</taxon>
        <taxon>Colocasia</taxon>
    </lineage>
</organism>
<dbReference type="EMBL" id="NMUH01004146">
    <property type="protein sequence ID" value="MQM08546.1"/>
    <property type="molecule type" value="Genomic_DNA"/>
</dbReference>
<comment type="caution">
    <text evidence="2">The sequence shown here is derived from an EMBL/GenBank/DDBJ whole genome shotgun (WGS) entry which is preliminary data.</text>
</comment>
<feature type="region of interest" description="Disordered" evidence="1">
    <location>
        <begin position="1"/>
        <end position="56"/>
    </location>
</feature>
<accession>A0A843WLK7</accession>